<dbReference type="InterPro" id="IPR000073">
    <property type="entry name" value="AB_hydrolase_1"/>
</dbReference>
<accession>A0A939DFE1</accession>
<gene>
    <name evidence="3" type="ORF">JYP50_07840</name>
</gene>
<dbReference type="PANTHER" id="PTHR43433:SF5">
    <property type="entry name" value="AB HYDROLASE-1 DOMAIN-CONTAINING PROTEIN"/>
    <property type="match status" value="1"/>
</dbReference>
<name>A0A939DFE1_9GAMM</name>
<evidence type="ECO:0000259" key="2">
    <source>
        <dbReference type="Pfam" id="PF00561"/>
    </source>
</evidence>
<dbReference type="Gene3D" id="3.40.50.1820">
    <property type="entry name" value="alpha/beta hydrolase"/>
    <property type="match status" value="1"/>
</dbReference>
<dbReference type="SUPFAM" id="SSF53474">
    <property type="entry name" value="alpha/beta-Hydrolases"/>
    <property type="match status" value="1"/>
</dbReference>
<keyword evidence="3" id="KW-0378">Hydrolase</keyword>
<dbReference type="EMBL" id="JAFKCZ010000005">
    <property type="protein sequence ID" value="MBN7796497.1"/>
    <property type="molecule type" value="Genomic_DNA"/>
</dbReference>
<dbReference type="AlphaFoldDB" id="A0A939DFE1"/>
<proteinExistence type="predicted"/>
<dbReference type="GO" id="GO:0016787">
    <property type="term" value="F:hydrolase activity"/>
    <property type="evidence" value="ECO:0007669"/>
    <property type="project" value="UniProtKB-KW"/>
</dbReference>
<dbReference type="InterPro" id="IPR029058">
    <property type="entry name" value="AB_hydrolase_fold"/>
</dbReference>
<evidence type="ECO:0000313" key="4">
    <source>
        <dbReference type="Proteomes" id="UP000664303"/>
    </source>
</evidence>
<evidence type="ECO:0000256" key="1">
    <source>
        <dbReference type="SAM" id="MobiDB-lite"/>
    </source>
</evidence>
<dbReference type="PRINTS" id="PR00111">
    <property type="entry name" value="ABHYDROLASE"/>
</dbReference>
<dbReference type="RefSeq" id="WP_206559943.1">
    <property type="nucleotide sequence ID" value="NZ_JAFKCZ010000005.1"/>
</dbReference>
<evidence type="ECO:0000313" key="3">
    <source>
        <dbReference type="EMBL" id="MBN7796497.1"/>
    </source>
</evidence>
<feature type="region of interest" description="Disordered" evidence="1">
    <location>
        <begin position="263"/>
        <end position="291"/>
    </location>
</feature>
<reference evidence="3" key="1">
    <citation type="submission" date="2021-02" db="EMBL/GenBank/DDBJ databases">
        <title>PHA producing bacteria isolated from coastal sediment in Guangdong, Shenzhen.</title>
        <authorList>
            <person name="Zheng W."/>
            <person name="Yu S."/>
            <person name="Huang Y."/>
        </authorList>
    </citation>
    <scope>NUCLEOTIDE SEQUENCE</scope>
    <source>
        <strain evidence="3">TN14-10</strain>
    </source>
</reference>
<organism evidence="3 4">
    <name type="scientific">Parahaliea mediterranea</name>
    <dbReference type="NCBI Taxonomy" id="651086"/>
    <lineage>
        <taxon>Bacteria</taxon>
        <taxon>Pseudomonadati</taxon>
        <taxon>Pseudomonadota</taxon>
        <taxon>Gammaproteobacteria</taxon>
        <taxon>Cellvibrionales</taxon>
        <taxon>Halieaceae</taxon>
        <taxon>Parahaliea</taxon>
    </lineage>
</organism>
<feature type="compositionally biased region" description="Low complexity" evidence="1">
    <location>
        <begin position="269"/>
        <end position="281"/>
    </location>
</feature>
<keyword evidence="4" id="KW-1185">Reference proteome</keyword>
<dbReference type="Pfam" id="PF00561">
    <property type="entry name" value="Abhydrolase_1"/>
    <property type="match status" value="1"/>
</dbReference>
<protein>
    <submittedName>
        <fullName evidence="3">Alpha/beta fold hydrolase</fullName>
    </submittedName>
</protein>
<comment type="caution">
    <text evidence="3">The sequence shown here is derived from an EMBL/GenBank/DDBJ whole genome shotgun (WGS) entry which is preliminary data.</text>
</comment>
<dbReference type="PANTHER" id="PTHR43433">
    <property type="entry name" value="HYDROLASE, ALPHA/BETA FOLD FAMILY PROTEIN"/>
    <property type="match status" value="1"/>
</dbReference>
<sequence>MPYFTHRQVDLHYQVDGAGDTVLLLHGLGSRGSDWEFQLPALGEHYRVVTIDLRGHGDSDPGAERLTIPAMAGDVVALLDHLGLASAHVVGFSLGGMVAQQLALDAPGRLRSLCLINTGPHALSGRLQRYGQLTLRKFVIRALGMERLAAYLSRRLFPLPEQAHLTARFRRHMAAMPARNYLNCLDALRRWDISSRLREIHTPCLIIASDEDYTPVAAKRAVAAQIPGATLAIVKDSRHAAPMDQPAAINQLLLDFLNRREADTAHRQTPVPTTEPTITPPMGGEAHATTR</sequence>
<feature type="domain" description="AB hydrolase-1" evidence="2">
    <location>
        <begin position="21"/>
        <end position="245"/>
    </location>
</feature>
<dbReference type="Proteomes" id="UP000664303">
    <property type="component" value="Unassembled WGS sequence"/>
</dbReference>
<dbReference type="InterPro" id="IPR050471">
    <property type="entry name" value="AB_hydrolase"/>
</dbReference>